<sequence>MADDGGDQKFKQEGNAQGNVINLVVKDQTGNEVHFKVKMKTKLEKVFNAYCNKKGVEPSSVRFLFDGTRVSPGATPDELGMEDGDVLDCVIEQVGGR</sequence>
<dbReference type="Proteomes" id="UP001165080">
    <property type="component" value="Unassembled WGS sequence"/>
</dbReference>
<gene>
    <name evidence="3" type="primary">PLESTB000139</name>
    <name evidence="3" type="ORF">PLESTB_000068600</name>
</gene>
<accession>A0A9W6BAW6</accession>
<comment type="similarity">
    <text evidence="1">Belongs to the ubiquitin family. SUMO subfamily.</text>
</comment>
<evidence type="ECO:0000259" key="2">
    <source>
        <dbReference type="PROSITE" id="PS50053"/>
    </source>
</evidence>
<feature type="domain" description="Ubiquitin-like" evidence="2">
    <location>
        <begin position="21"/>
        <end position="96"/>
    </location>
</feature>
<dbReference type="InterPro" id="IPR022617">
    <property type="entry name" value="Rad60/SUMO-like_dom"/>
</dbReference>
<dbReference type="GO" id="GO:0005634">
    <property type="term" value="C:nucleus"/>
    <property type="evidence" value="ECO:0007669"/>
    <property type="project" value="UniProtKB-SubCell"/>
</dbReference>
<organism evidence="3 4">
    <name type="scientific">Pleodorina starrii</name>
    <dbReference type="NCBI Taxonomy" id="330485"/>
    <lineage>
        <taxon>Eukaryota</taxon>
        <taxon>Viridiplantae</taxon>
        <taxon>Chlorophyta</taxon>
        <taxon>core chlorophytes</taxon>
        <taxon>Chlorophyceae</taxon>
        <taxon>CS clade</taxon>
        <taxon>Chlamydomonadales</taxon>
        <taxon>Volvocaceae</taxon>
        <taxon>Pleodorina</taxon>
    </lineage>
</organism>
<dbReference type="PROSITE" id="PS50053">
    <property type="entry name" value="UBIQUITIN_2"/>
    <property type="match status" value="1"/>
</dbReference>
<dbReference type="InterPro" id="IPR000626">
    <property type="entry name" value="Ubiquitin-like_dom"/>
</dbReference>
<dbReference type="CDD" id="cd16116">
    <property type="entry name" value="Ubl_Smt3_like"/>
    <property type="match status" value="1"/>
</dbReference>
<dbReference type="Gene3D" id="3.10.20.90">
    <property type="entry name" value="Phosphatidylinositol 3-kinase Catalytic Subunit, Chain A, domain 1"/>
    <property type="match status" value="1"/>
</dbReference>
<dbReference type="FunFam" id="3.10.20.90:FF:000202">
    <property type="entry name" value="Small ubiquitin-related modifier I"/>
    <property type="match status" value="1"/>
</dbReference>
<comment type="caution">
    <text evidence="3">The sequence shown here is derived from an EMBL/GenBank/DDBJ whole genome shotgun (WGS) entry which is preliminary data.</text>
</comment>
<name>A0A9W6BAW6_9CHLO</name>
<proteinExistence type="inferred from homology"/>
<dbReference type="EMBL" id="BRXU01000001">
    <property type="protein sequence ID" value="GLC48186.1"/>
    <property type="molecule type" value="Genomic_DNA"/>
</dbReference>
<evidence type="ECO:0000313" key="4">
    <source>
        <dbReference type="Proteomes" id="UP001165080"/>
    </source>
</evidence>
<dbReference type="SMART" id="SM00213">
    <property type="entry name" value="UBQ"/>
    <property type="match status" value="1"/>
</dbReference>
<comment type="subcellular location">
    <subcellularLocation>
        <location evidence="1">Nucleus</location>
    </subcellularLocation>
</comment>
<keyword evidence="1" id="KW-0539">Nucleus</keyword>
<dbReference type="AlphaFoldDB" id="A0A9W6BAW6"/>
<reference evidence="3 4" key="1">
    <citation type="journal article" date="2023" name="Commun. Biol.">
        <title>Reorganization of the ancestral sex-determining regions during the evolution of trioecy in Pleodorina starrii.</title>
        <authorList>
            <person name="Takahashi K."/>
            <person name="Suzuki S."/>
            <person name="Kawai-Toyooka H."/>
            <person name="Yamamoto K."/>
            <person name="Hamaji T."/>
            <person name="Ootsuki R."/>
            <person name="Yamaguchi H."/>
            <person name="Kawachi M."/>
            <person name="Higashiyama T."/>
            <person name="Nozaki H."/>
        </authorList>
    </citation>
    <scope>NUCLEOTIDE SEQUENCE [LARGE SCALE GENOMIC DNA]</scope>
    <source>
        <strain evidence="3 4">NIES-4479</strain>
    </source>
</reference>
<keyword evidence="1" id="KW-0833">Ubl conjugation pathway</keyword>
<dbReference type="PANTHER" id="PTHR10562">
    <property type="entry name" value="SMALL UBIQUITIN-RELATED MODIFIER"/>
    <property type="match status" value="1"/>
</dbReference>
<dbReference type="Pfam" id="PF11976">
    <property type="entry name" value="Rad60-SLD"/>
    <property type="match status" value="1"/>
</dbReference>
<evidence type="ECO:0000256" key="1">
    <source>
        <dbReference type="RuleBase" id="RU361190"/>
    </source>
</evidence>
<dbReference type="InterPro" id="IPR029071">
    <property type="entry name" value="Ubiquitin-like_domsf"/>
</dbReference>
<evidence type="ECO:0000313" key="3">
    <source>
        <dbReference type="EMBL" id="GLC48186.1"/>
    </source>
</evidence>
<dbReference type="SUPFAM" id="SSF54236">
    <property type="entry name" value="Ubiquitin-like"/>
    <property type="match status" value="1"/>
</dbReference>
<keyword evidence="4" id="KW-1185">Reference proteome</keyword>
<protein>
    <recommendedName>
        <fullName evidence="1">Small ubiquitin-related modifier</fullName>
        <shortName evidence="1">SUMO</shortName>
    </recommendedName>
</protein>